<dbReference type="PANTHER" id="PTHR36516">
    <property type="entry name" value="PROTEIN CBG04168-RELATED"/>
    <property type="match status" value="1"/>
</dbReference>
<dbReference type="PROSITE" id="PS50836">
    <property type="entry name" value="DOMON"/>
    <property type="match status" value="1"/>
</dbReference>
<dbReference type="WBParaSite" id="PDA_v2.g11720.t1">
    <property type="protein sequence ID" value="PDA_v2.g11720.t1"/>
    <property type="gene ID" value="PDA_v2.g11720"/>
</dbReference>
<evidence type="ECO:0000313" key="3">
    <source>
        <dbReference type="Proteomes" id="UP000887578"/>
    </source>
</evidence>
<feature type="domain" description="DOMON" evidence="2">
    <location>
        <begin position="26"/>
        <end position="145"/>
    </location>
</feature>
<dbReference type="SMART" id="SM00664">
    <property type="entry name" value="DoH"/>
    <property type="match status" value="1"/>
</dbReference>
<dbReference type="InterPro" id="IPR005018">
    <property type="entry name" value="DOMON_domain"/>
</dbReference>
<keyword evidence="1" id="KW-0732">Signal</keyword>
<sequence length="172" mass="19116">MNVVFVIFLLAAILTEIDAICRYTNGQYDLSWVVDHSDNVHFQLIYRNFPRLNAWTGVAFGQSMGAGLDAVIVKVINGKVIVSDEYVRGYSPSQPDYSQDTRLQTAEYNQGTLKVRFTRPVSAVESVVDHSLKGCTPWHFITGPGIVYGNGGGGKHTRHPVIQIICLDQCRI</sequence>
<evidence type="ECO:0000259" key="2">
    <source>
        <dbReference type="PROSITE" id="PS50836"/>
    </source>
</evidence>
<reference evidence="4" key="1">
    <citation type="submission" date="2022-11" db="UniProtKB">
        <authorList>
            <consortium name="WormBaseParasite"/>
        </authorList>
    </citation>
    <scope>IDENTIFICATION</scope>
</reference>
<organism evidence="3 4">
    <name type="scientific">Panagrolaimus davidi</name>
    <dbReference type="NCBI Taxonomy" id="227884"/>
    <lineage>
        <taxon>Eukaryota</taxon>
        <taxon>Metazoa</taxon>
        <taxon>Ecdysozoa</taxon>
        <taxon>Nematoda</taxon>
        <taxon>Chromadorea</taxon>
        <taxon>Rhabditida</taxon>
        <taxon>Tylenchina</taxon>
        <taxon>Panagrolaimomorpha</taxon>
        <taxon>Panagrolaimoidea</taxon>
        <taxon>Panagrolaimidae</taxon>
        <taxon>Panagrolaimus</taxon>
    </lineage>
</organism>
<dbReference type="InterPro" id="IPR045266">
    <property type="entry name" value="DOH_DOMON"/>
</dbReference>
<dbReference type="Proteomes" id="UP000887578">
    <property type="component" value="Unplaced"/>
</dbReference>
<proteinExistence type="predicted"/>
<dbReference type="Pfam" id="PF03351">
    <property type="entry name" value="DOMON"/>
    <property type="match status" value="1"/>
</dbReference>
<evidence type="ECO:0000313" key="4">
    <source>
        <dbReference type="WBParaSite" id="PDA_v2.g11720.t1"/>
    </source>
</evidence>
<feature type="signal peptide" evidence="1">
    <location>
        <begin position="1"/>
        <end position="19"/>
    </location>
</feature>
<dbReference type="CDD" id="cd09631">
    <property type="entry name" value="DOMON_DOH"/>
    <property type="match status" value="1"/>
</dbReference>
<dbReference type="Gene3D" id="2.60.40.1210">
    <property type="entry name" value="Cellobiose dehydrogenase, cytochrome domain"/>
    <property type="match status" value="1"/>
</dbReference>
<dbReference type="AlphaFoldDB" id="A0A914PAH3"/>
<keyword evidence="3" id="KW-1185">Reference proteome</keyword>
<accession>A0A914PAH3</accession>
<name>A0A914PAH3_9BILA</name>
<feature type="chain" id="PRO_5036770808" evidence="1">
    <location>
        <begin position="20"/>
        <end position="172"/>
    </location>
</feature>
<protein>
    <submittedName>
        <fullName evidence="4">DOMON domain-containing protein</fullName>
    </submittedName>
</protein>
<evidence type="ECO:0000256" key="1">
    <source>
        <dbReference type="SAM" id="SignalP"/>
    </source>
</evidence>